<dbReference type="InterPro" id="IPR002642">
    <property type="entry name" value="LysoPLipase_cat_dom"/>
</dbReference>
<keyword evidence="4 8" id="KW-0378">Hydrolase</keyword>
<dbReference type="SMART" id="SM00022">
    <property type="entry name" value="PLAc"/>
    <property type="match status" value="2"/>
</dbReference>
<name>A0ABY7D1R7_9BASI</name>
<dbReference type="Gene3D" id="3.40.1090.10">
    <property type="entry name" value="Cytosolic phospholipase A2 catalytic domain"/>
    <property type="match status" value="2"/>
</dbReference>
<gene>
    <name evidence="11" type="ORF">PtA15_12A528</name>
</gene>
<evidence type="ECO:0000313" key="11">
    <source>
        <dbReference type="EMBL" id="WAQ90538.1"/>
    </source>
</evidence>
<keyword evidence="12" id="KW-1185">Reference proteome</keyword>
<protein>
    <recommendedName>
        <fullName evidence="2 9">Lysophospholipase</fullName>
        <ecNumber evidence="2 9">3.1.1.5</ecNumber>
    </recommendedName>
</protein>
<organism evidence="11 12">
    <name type="scientific">Puccinia triticina</name>
    <dbReference type="NCBI Taxonomy" id="208348"/>
    <lineage>
        <taxon>Eukaryota</taxon>
        <taxon>Fungi</taxon>
        <taxon>Dikarya</taxon>
        <taxon>Basidiomycota</taxon>
        <taxon>Pucciniomycotina</taxon>
        <taxon>Pucciniomycetes</taxon>
        <taxon>Pucciniales</taxon>
        <taxon>Pucciniaceae</taxon>
        <taxon>Puccinia</taxon>
    </lineage>
</organism>
<dbReference type="InterPro" id="IPR016035">
    <property type="entry name" value="Acyl_Trfase/lysoPLipase"/>
</dbReference>
<dbReference type="EC" id="3.1.1.5" evidence="2 9"/>
<dbReference type="EMBL" id="CP110432">
    <property type="protein sequence ID" value="WAQ90538.1"/>
    <property type="molecule type" value="Genomic_DNA"/>
</dbReference>
<dbReference type="RefSeq" id="XP_053026093.1">
    <property type="nucleotide sequence ID" value="XM_053162146.1"/>
</dbReference>
<dbReference type="GeneID" id="77803041"/>
<comment type="similarity">
    <text evidence="1 9">Belongs to the lysophospholipase family.</text>
</comment>
<evidence type="ECO:0000259" key="10">
    <source>
        <dbReference type="PROSITE" id="PS51210"/>
    </source>
</evidence>
<evidence type="ECO:0000256" key="3">
    <source>
        <dbReference type="ARBA" id="ARBA00022729"/>
    </source>
</evidence>
<keyword evidence="7" id="KW-0325">Glycoprotein</keyword>
<dbReference type="Pfam" id="PF01735">
    <property type="entry name" value="PLA2_B"/>
    <property type="match status" value="2"/>
</dbReference>
<dbReference type="PROSITE" id="PS51210">
    <property type="entry name" value="PLA2C"/>
    <property type="match status" value="2"/>
</dbReference>
<evidence type="ECO:0000256" key="9">
    <source>
        <dbReference type="RuleBase" id="RU362103"/>
    </source>
</evidence>
<keyword evidence="6 8" id="KW-0443">Lipid metabolism</keyword>
<comment type="catalytic activity">
    <reaction evidence="9">
        <text>a 1-acyl-sn-glycero-3-phosphocholine + H2O = sn-glycerol 3-phosphocholine + a fatty acid + H(+)</text>
        <dbReference type="Rhea" id="RHEA:15177"/>
        <dbReference type="ChEBI" id="CHEBI:15377"/>
        <dbReference type="ChEBI" id="CHEBI:15378"/>
        <dbReference type="ChEBI" id="CHEBI:16870"/>
        <dbReference type="ChEBI" id="CHEBI:28868"/>
        <dbReference type="ChEBI" id="CHEBI:58168"/>
        <dbReference type="EC" id="3.1.1.5"/>
    </reaction>
</comment>
<feature type="domain" description="PLA2c" evidence="10">
    <location>
        <begin position="50"/>
        <end position="496"/>
    </location>
</feature>
<evidence type="ECO:0000256" key="8">
    <source>
        <dbReference type="PROSITE-ProRule" id="PRU00555"/>
    </source>
</evidence>
<feature type="domain" description="PLA2c" evidence="10">
    <location>
        <begin position="551"/>
        <end position="1091"/>
    </location>
</feature>
<evidence type="ECO:0000256" key="1">
    <source>
        <dbReference type="ARBA" id="ARBA00008780"/>
    </source>
</evidence>
<evidence type="ECO:0000256" key="6">
    <source>
        <dbReference type="ARBA" id="ARBA00023098"/>
    </source>
</evidence>
<evidence type="ECO:0000313" key="12">
    <source>
        <dbReference type="Proteomes" id="UP001164743"/>
    </source>
</evidence>
<dbReference type="PANTHER" id="PTHR10728:SF33">
    <property type="entry name" value="LYSOPHOSPHOLIPASE 1-RELATED"/>
    <property type="match status" value="1"/>
</dbReference>
<keyword evidence="3" id="KW-0732">Signal</keyword>
<dbReference type="Proteomes" id="UP001164743">
    <property type="component" value="Chromosome 12A"/>
</dbReference>
<evidence type="ECO:0000256" key="2">
    <source>
        <dbReference type="ARBA" id="ARBA00013274"/>
    </source>
</evidence>
<sequence>MRLLNIHSTWKTLLWGQTIFNFAPESLGADSGTTSTPIPKPRSYAPEKIACPANLSVLTSSTYPWPASSAEQAYVSSKTAQSLKTWEDYLSRVNLTDFNVQDFLKNSTRDGLVAGRNLPNIAFSLSGGGNRALLYAASIMDAFDARNPQATQARTGGVLQLANFASGLSASSWFLASWANADFIRFPELAENEWHSAFTHGYFSWRRLKHYPHHYHDLREKKKAGFRVSVVDIWGRILSKNFLNDPHVGSRLALSSLRYKSQYVNQTFPFPILVSTSRKKEGADLDLDSPIYEFTPEDINVWHPTLNATFPMAYLGSKTGPVTSKATECVIGFDNLGFLMGASSNIFSYQDRKKNNKSIMAGLASMFVKGRFYEALVPNPFMGQGRGPTPGSGFPDGERDELLLADGAMAQESMPLFPLLQPSRMVDVIIAVDSSVDGRAFDNPKQKGYPNGTALYRTSMKLKQDGYRGYKFPEVPETSSNTDQTIIKGHPSDVVFHWSAWCFVDVHHTATGRVLLYVLIFHSSQALLGAGSGTPSAPVPAPRSYAPEKVACPANLSVSTSSAYPWPTSSTEQAYVSSKTAKSLKAWDEYLSRVNLCDFNVQGFLKNSTRDGLVAGRNLPNIAFSLSGGGNRALLYAASIMDALDARNPRANQARTGGVLQLANFASGLSASSWLLASWANADFIRFPEMAEIEWHSAFTHGYFSWKRLKHYPHHYHDLRKKKKAGFHVSVVDIWGRLLSKNFLNDPHVGRRLTLSSMQYKPEYINQTFPFPILISTSRKQEGADLDLDSPIYEFTPADINVWHPTLNATFPMAYLGSKTGAVTSKATECVTGFDNLGFLMGASSNIFSYQDGKKINRSLLAGLASMFVKGRFYEALVPNPFMGQGRGPTPGSGFPDGERDELLLADGAMAQESMPLFPLLQPSRMVDVIIAVDSSVDGRAFDNPHQKGYPNGTALYRTSMKLKQDGYRGYKFPEVPETYQHSTFTDRGYHKRPTFFGCDKDVPLVVYIPNHYITHDTSQSTMQAVFKKEEIAGFFENGFYIATQTHPSRNDTEWPSCLACALIDHQNTRNGVPRTPQCASCFSSYCATGF</sequence>
<evidence type="ECO:0000256" key="7">
    <source>
        <dbReference type="ARBA" id="ARBA00023180"/>
    </source>
</evidence>
<dbReference type="SUPFAM" id="SSF52151">
    <property type="entry name" value="FabD/lysophospholipase-like"/>
    <property type="match status" value="2"/>
</dbReference>
<accession>A0ABY7D1R7</accession>
<dbReference type="PANTHER" id="PTHR10728">
    <property type="entry name" value="CYTOSOLIC PHOSPHOLIPASE A2"/>
    <property type="match status" value="1"/>
</dbReference>
<proteinExistence type="inferred from homology"/>
<evidence type="ECO:0000256" key="5">
    <source>
        <dbReference type="ARBA" id="ARBA00022963"/>
    </source>
</evidence>
<evidence type="ECO:0000256" key="4">
    <source>
        <dbReference type="ARBA" id="ARBA00022801"/>
    </source>
</evidence>
<reference evidence="11" key="1">
    <citation type="submission" date="2022-10" db="EMBL/GenBank/DDBJ databases">
        <title>Puccinia triticina Genome sequencing and assembly.</title>
        <authorList>
            <person name="Li C."/>
        </authorList>
    </citation>
    <scope>NUCLEOTIDE SEQUENCE</scope>
    <source>
        <strain evidence="11">Pt15</strain>
    </source>
</reference>
<keyword evidence="5 8" id="KW-0442">Lipid degradation</keyword>